<name>A0A3P7TWU9_9BILA</name>
<protein>
    <submittedName>
        <fullName evidence="2">Uncharacterized protein</fullName>
    </submittedName>
</protein>
<sequence length="66" mass="7977">MTLSYQKNSIFPRKFSCISDVAVISLISQHFFACCGFVINFSKFYVCGLWEMSFNRFVYFFFWYYT</sequence>
<keyword evidence="3" id="KW-1185">Reference proteome</keyword>
<keyword evidence="1" id="KW-0812">Transmembrane</keyword>
<reference evidence="2 3" key="1">
    <citation type="submission" date="2018-11" db="EMBL/GenBank/DDBJ databases">
        <authorList>
            <consortium name="Pathogen Informatics"/>
        </authorList>
    </citation>
    <scope>NUCLEOTIDE SEQUENCE [LARGE SCALE GENOMIC DNA]</scope>
</reference>
<evidence type="ECO:0000256" key="1">
    <source>
        <dbReference type="SAM" id="Phobius"/>
    </source>
</evidence>
<accession>A0A3P7TWU9</accession>
<evidence type="ECO:0000313" key="3">
    <source>
        <dbReference type="Proteomes" id="UP000280834"/>
    </source>
</evidence>
<keyword evidence="1" id="KW-0472">Membrane</keyword>
<proteinExistence type="predicted"/>
<gene>
    <name evidence="2" type="ORF">BTMF_LOCUS4489</name>
</gene>
<dbReference type="AlphaFoldDB" id="A0A3P7TWU9"/>
<evidence type="ECO:0000313" key="2">
    <source>
        <dbReference type="EMBL" id="VDO16864.1"/>
    </source>
</evidence>
<keyword evidence="1" id="KW-1133">Transmembrane helix</keyword>
<dbReference type="EMBL" id="UZAG01004462">
    <property type="protein sequence ID" value="VDO16864.1"/>
    <property type="molecule type" value="Genomic_DNA"/>
</dbReference>
<organism evidence="2 3">
    <name type="scientific">Brugia timori</name>
    <dbReference type="NCBI Taxonomy" id="42155"/>
    <lineage>
        <taxon>Eukaryota</taxon>
        <taxon>Metazoa</taxon>
        <taxon>Ecdysozoa</taxon>
        <taxon>Nematoda</taxon>
        <taxon>Chromadorea</taxon>
        <taxon>Rhabditida</taxon>
        <taxon>Spirurina</taxon>
        <taxon>Spiruromorpha</taxon>
        <taxon>Filarioidea</taxon>
        <taxon>Onchocercidae</taxon>
        <taxon>Brugia</taxon>
    </lineage>
</organism>
<dbReference type="Proteomes" id="UP000280834">
    <property type="component" value="Unassembled WGS sequence"/>
</dbReference>
<feature type="transmembrane region" description="Helical" evidence="1">
    <location>
        <begin position="21"/>
        <end position="42"/>
    </location>
</feature>